<dbReference type="RefSeq" id="WP_015335762.1">
    <property type="nucleotide sequence ID" value="NC_020055.1"/>
</dbReference>
<dbReference type="Pfam" id="PF00484">
    <property type="entry name" value="Pro_CA"/>
    <property type="match status" value="1"/>
</dbReference>
<feature type="chain" id="PRO_5003947758" evidence="3">
    <location>
        <begin position="24"/>
        <end position="231"/>
    </location>
</feature>
<sequence>MRNFRLFFILTILLTLMSGASFAANSTPPPENYIGADQSLVLLKEGNLRFVKGSSVYPNQTSHQRKILALKGQHPFATIVTASDSRVDPVLIFDRGLGDIFTVRSAGNVAGSDTLASVEYSMLGLETPLLVVMGHTRSNMIKAAVDNVEMKGHLVQLLGKLEPAIKMTRVLYPSLKGRQLIDKVAETNVRQVMRDILGQCPAILAKVRSGKAQIMGAVYDTDTGAVRWLGP</sequence>
<dbReference type="PANTHER" id="PTHR11002">
    <property type="entry name" value="CARBONIC ANHYDRASE"/>
    <property type="match status" value="1"/>
</dbReference>
<proteinExistence type="inferred from homology"/>
<gene>
    <name evidence="4" type="ORF">DESAM_20870</name>
</gene>
<dbReference type="SUPFAM" id="SSF53056">
    <property type="entry name" value="beta-carbonic anhydrase, cab"/>
    <property type="match status" value="1"/>
</dbReference>
<dbReference type="InterPro" id="IPR036874">
    <property type="entry name" value="Carbonic_anhydrase_sf"/>
</dbReference>
<feature type="signal peptide" evidence="3">
    <location>
        <begin position="1"/>
        <end position="23"/>
    </location>
</feature>
<evidence type="ECO:0000256" key="1">
    <source>
        <dbReference type="ARBA" id="ARBA00006217"/>
    </source>
</evidence>
<organism evidence="4 5">
    <name type="scientific">Maridesulfovibrio hydrothermalis AM13 = DSM 14728</name>
    <dbReference type="NCBI Taxonomy" id="1121451"/>
    <lineage>
        <taxon>Bacteria</taxon>
        <taxon>Pseudomonadati</taxon>
        <taxon>Thermodesulfobacteriota</taxon>
        <taxon>Desulfovibrionia</taxon>
        <taxon>Desulfovibrionales</taxon>
        <taxon>Desulfovibrionaceae</taxon>
        <taxon>Maridesulfovibrio</taxon>
    </lineage>
</organism>
<keyword evidence="3" id="KW-0732">Signal</keyword>
<feature type="binding site" evidence="2">
    <location>
        <position position="135"/>
    </location>
    <ligand>
        <name>Zn(2+)</name>
        <dbReference type="ChEBI" id="CHEBI:29105"/>
    </ligand>
</feature>
<comment type="cofactor">
    <cofactor evidence="2">
        <name>Zn(2+)</name>
        <dbReference type="ChEBI" id="CHEBI:29105"/>
    </cofactor>
    <text evidence="2">Binds 1 zinc ion per subunit.</text>
</comment>
<dbReference type="HOGENOM" id="CLU_053879_4_2_7"/>
<dbReference type="PANTHER" id="PTHR11002:SF79">
    <property type="entry name" value="CARBONIC ANHYDRASE 2"/>
    <property type="match status" value="1"/>
</dbReference>
<reference evidence="4 5" key="1">
    <citation type="submission" date="2012-10" db="EMBL/GenBank/DDBJ databases">
        <authorList>
            <person name="Genoscope - CEA"/>
        </authorList>
    </citation>
    <scope>NUCLEOTIDE SEQUENCE [LARGE SCALE GENOMIC DNA]</scope>
    <source>
        <strain evidence="5">AM13 / DSM 14728</strain>
    </source>
</reference>
<evidence type="ECO:0000313" key="5">
    <source>
        <dbReference type="Proteomes" id="UP000010808"/>
    </source>
</evidence>
<keyword evidence="2" id="KW-0479">Metal-binding</keyword>
<dbReference type="EMBL" id="FO203522">
    <property type="protein sequence ID" value="CCO23157.1"/>
    <property type="molecule type" value="Genomic_DNA"/>
</dbReference>
<dbReference type="KEGG" id="dhy:DESAM_20870"/>
<evidence type="ECO:0000313" key="4">
    <source>
        <dbReference type="EMBL" id="CCO23157.1"/>
    </source>
</evidence>
<keyword evidence="5" id="KW-1185">Reference proteome</keyword>
<dbReference type="eggNOG" id="COG0288">
    <property type="taxonomic scope" value="Bacteria"/>
</dbReference>
<evidence type="ECO:0000256" key="3">
    <source>
        <dbReference type="SAM" id="SignalP"/>
    </source>
</evidence>
<evidence type="ECO:0000256" key="2">
    <source>
        <dbReference type="PIRSR" id="PIRSR601765-1"/>
    </source>
</evidence>
<feature type="binding site" evidence="2">
    <location>
        <position position="84"/>
    </location>
    <ligand>
        <name>Zn(2+)</name>
        <dbReference type="ChEBI" id="CHEBI:29105"/>
    </ligand>
</feature>
<dbReference type="PATRIC" id="fig|1121451.3.peg.1141"/>
<protein>
    <submittedName>
        <fullName evidence="4">Carbonic anhydrase</fullName>
    </submittedName>
</protein>
<accession>L0RAB6</accession>
<dbReference type="InterPro" id="IPR001765">
    <property type="entry name" value="Carbonic_anhydrase"/>
</dbReference>
<dbReference type="AlphaFoldDB" id="L0RAB6"/>
<dbReference type="GO" id="GO:0008270">
    <property type="term" value="F:zinc ion binding"/>
    <property type="evidence" value="ECO:0007669"/>
    <property type="project" value="InterPro"/>
</dbReference>
<dbReference type="Proteomes" id="UP000010808">
    <property type="component" value="Chromosome"/>
</dbReference>
<dbReference type="Gene3D" id="3.40.1050.10">
    <property type="entry name" value="Carbonic anhydrase"/>
    <property type="match status" value="1"/>
</dbReference>
<keyword evidence="2" id="KW-0862">Zinc</keyword>
<dbReference type="STRING" id="1121451.DESAM_20870"/>
<dbReference type="SMART" id="SM00947">
    <property type="entry name" value="Pro_CA"/>
    <property type="match status" value="1"/>
</dbReference>
<comment type="similarity">
    <text evidence="1">Belongs to the beta-class carbonic anhydrase family.</text>
</comment>
<dbReference type="GO" id="GO:0004089">
    <property type="term" value="F:carbonate dehydratase activity"/>
    <property type="evidence" value="ECO:0007669"/>
    <property type="project" value="InterPro"/>
</dbReference>
<name>L0RAB6_9BACT</name>